<dbReference type="PROSITE" id="PS01217">
    <property type="entry name" value="SUCCINYL_COA_LIG_3"/>
    <property type="match status" value="1"/>
</dbReference>
<dbReference type="InterPro" id="IPR026854">
    <property type="entry name" value="VPS13_N"/>
</dbReference>
<dbReference type="InterPro" id="IPR005811">
    <property type="entry name" value="SUCC_ACL_C"/>
</dbReference>
<dbReference type="GO" id="GO:0004776">
    <property type="term" value="F:succinate-CoA ligase (GDP-forming) activity"/>
    <property type="evidence" value="ECO:0007669"/>
    <property type="project" value="UniProtKB-EC"/>
</dbReference>
<keyword evidence="8" id="KW-0460">Magnesium</keyword>
<protein>
    <recommendedName>
        <fullName evidence="12">Succinyl-CoA synthetase beta chain</fullName>
    </recommendedName>
</protein>
<name>A0A8S1CLP8_9INSE</name>
<feature type="compositionally biased region" description="Polar residues" evidence="13">
    <location>
        <begin position="121"/>
        <end position="130"/>
    </location>
</feature>
<feature type="compositionally biased region" description="Basic and acidic residues" evidence="13">
    <location>
        <begin position="131"/>
        <end position="140"/>
    </location>
</feature>
<dbReference type="PANTHER" id="PTHR12517:SF0">
    <property type="entry name" value="INTERMEMBRANE LIPID TRANSFER PROTEIN VPS13B"/>
    <property type="match status" value="1"/>
</dbReference>
<evidence type="ECO:0000256" key="13">
    <source>
        <dbReference type="SAM" id="MobiDB-lite"/>
    </source>
</evidence>
<dbReference type="InterPro" id="IPR016102">
    <property type="entry name" value="Succinyl-CoA_synth-like"/>
</dbReference>
<comment type="function">
    <text evidence="10">GTP-specific succinyl-CoA synthetase functions in the citric acid cycle (TCA), coupling the hydrolysis of succinyl-CoA to the synthesis of GTP and thus represents the only step of substrate-level phosphorylation in the TCA. The beta subunit provides nucleotide specificity of the enzyme and binds the substrate succinate, while the binding sites for coenzyme A and phosphate are found in the alpha subunit.</text>
</comment>
<keyword evidence="18" id="KW-1185">Reference proteome</keyword>
<comment type="pathway">
    <text evidence="2">Carbohydrate metabolism; tricarboxylic acid cycle; succinate from succinyl-CoA (ligase route): step 1/1.</text>
</comment>
<dbReference type="InterPro" id="IPR017866">
    <property type="entry name" value="Succ-CoA_synthase_bsu_CS"/>
</dbReference>
<dbReference type="Pfam" id="PF08442">
    <property type="entry name" value="ATP-grasp_2"/>
    <property type="match status" value="1"/>
</dbReference>
<feature type="domain" description="ATP-citrate synthase/succinyl-CoA ligase C-terminal" evidence="14">
    <location>
        <begin position="3796"/>
        <end position="3916"/>
    </location>
</feature>
<keyword evidence="4" id="KW-0816">Tricarboxylic acid cycle</keyword>
<dbReference type="PANTHER" id="PTHR12517">
    <property type="entry name" value="VACUOLAR PROTEIN SORTING-ASSOCIATED PROTEIN 13B"/>
    <property type="match status" value="1"/>
</dbReference>
<feature type="region of interest" description="Disordered" evidence="13">
    <location>
        <begin position="850"/>
        <end position="877"/>
    </location>
</feature>
<organism evidence="17 18">
    <name type="scientific">Cloeon dipterum</name>
    <dbReference type="NCBI Taxonomy" id="197152"/>
    <lineage>
        <taxon>Eukaryota</taxon>
        <taxon>Metazoa</taxon>
        <taxon>Ecdysozoa</taxon>
        <taxon>Arthropoda</taxon>
        <taxon>Hexapoda</taxon>
        <taxon>Insecta</taxon>
        <taxon>Pterygota</taxon>
        <taxon>Palaeoptera</taxon>
        <taxon>Ephemeroptera</taxon>
        <taxon>Pisciforma</taxon>
        <taxon>Baetidae</taxon>
        <taxon>Cloeon</taxon>
    </lineage>
</organism>
<dbReference type="Gene3D" id="3.30.470.20">
    <property type="entry name" value="ATP-grasp fold, B domain"/>
    <property type="match status" value="1"/>
</dbReference>
<comment type="caution">
    <text evidence="17">The sequence shown here is derived from an EMBL/GenBank/DDBJ whole genome shotgun (WGS) entry which is preliminary data.</text>
</comment>
<proteinExistence type="predicted"/>
<evidence type="ECO:0000256" key="11">
    <source>
        <dbReference type="ARBA" id="ARBA00063570"/>
    </source>
</evidence>
<dbReference type="Gene3D" id="3.40.50.261">
    <property type="entry name" value="Succinyl-CoA synthetase domains"/>
    <property type="match status" value="1"/>
</dbReference>
<feature type="compositionally biased region" description="Low complexity" evidence="13">
    <location>
        <begin position="858"/>
        <end position="868"/>
    </location>
</feature>
<evidence type="ECO:0000256" key="12">
    <source>
        <dbReference type="ARBA" id="ARBA00082254"/>
    </source>
</evidence>
<evidence type="ECO:0000256" key="10">
    <source>
        <dbReference type="ARBA" id="ARBA00053833"/>
    </source>
</evidence>
<keyword evidence="3" id="KW-0813">Transport</keyword>
<evidence type="ECO:0000256" key="3">
    <source>
        <dbReference type="ARBA" id="ARBA00022448"/>
    </source>
</evidence>
<evidence type="ECO:0000313" key="17">
    <source>
        <dbReference type="EMBL" id="CAB3369188.1"/>
    </source>
</evidence>
<evidence type="ECO:0000256" key="2">
    <source>
        <dbReference type="ARBA" id="ARBA00005064"/>
    </source>
</evidence>
<dbReference type="InterPro" id="IPR039782">
    <property type="entry name" value="VPS13B"/>
</dbReference>
<keyword evidence="6" id="KW-0479">Metal-binding</keyword>
<evidence type="ECO:0000256" key="9">
    <source>
        <dbReference type="ARBA" id="ARBA00052879"/>
    </source>
</evidence>
<evidence type="ECO:0000259" key="15">
    <source>
        <dbReference type="Pfam" id="PF08442"/>
    </source>
</evidence>
<dbReference type="EMBL" id="CADEPI010000043">
    <property type="protein sequence ID" value="CAB3369188.1"/>
    <property type="molecule type" value="Genomic_DNA"/>
</dbReference>
<dbReference type="InterPro" id="IPR013650">
    <property type="entry name" value="ATP-grasp_succ-CoA_synth-type"/>
</dbReference>
<comment type="subunit">
    <text evidence="11">Heterodimer of an alpha and a beta subunit. The beta subunit determines specificity for GTP.</text>
</comment>
<evidence type="ECO:0000256" key="5">
    <source>
        <dbReference type="ARBA" id="ARBA00022598"/>
    </source>
</evidence>
<accession>A0A8S1CLP8</accession>
<dbReference type="GO" id="GO:0006099">
    <property type="term" value="P:tricarboxylic acid cycle"/>
    <property type="evidence" value="ECO:0007669"/>
    <property type="project" value="UniProtKB-KW"/>
</dbReference>
<comment type="catalytic activity">
    <reaction evidence="9">
        <text>GTP + succinate + CoA = succinyl-CoA + GDP + phosphate</text>
        <dbReference type="Rhea" id="RHEA:22120"/>
        <dbReference type="ChEBI" id="CHEBI:30031"/>
        <dbReference type="ChEBI" id="CHEBI:37565"/>
        <dbReference type="ChEBI" id="CHEBI:43474"/>
        <dbReference type="ChEBI" id="CHEBI:57287"/>
        <dbReference type="ChEBI" id="CHEBI:57292"/>
        <dbReference type="ChEBI" id="CHEBI:58189"/>
        <dbReference type="EC" id="6.2.1.4"/>
    </reaction>
</comment>
<evidence type="ECO:0000256" key="7">
    <source>
        <dbReference type="ARBA" id="ARBA00022741"/>
    </source>
</evidence>
<comment type="cofactor">
    <cofactor evidence="1">
        <name>Mg(2+)</name>
        <dbReference type="ChEBI" id="CHEBI:18420"/>
    </cofactor>
</comment>
<dbReference type="FunFam" id="3.40.50.261:FF:000001">
    <property type="entry name" value="Succinate--CoA ligase [ADP-forming] subunit beta"/>
    <property type="match status" value="1"/>
</dbReference>
<feature type="domain" description="ATP-grasp fold succinyl-CoA synthetase-type" evidence="15">
    <location>
        <begin position="3547"/>
        <end position="3755"/>
    </location>
</feature>
<evidence type="ECO:0000313" key="18">
    <source>
        <dbReference type="Proteomes" id="UP000494165"/>
    </source>
</evidence>
<dbReference type="SUPFAM" id="SSF52210">
    <property type="entry name" value="Succinyl-CoA synthetase domains"/>
    <property type="match status" value="1"/>
</dbReference>
<dbReference type="FunFam" id="3.30.470.20:FF:000002">
    <property type="entry name" value="Succinate--CoA ligase [ADP-forming] subunit beta"/>
    <property type="match status" value="1"/>
</dbReference>
<dbReference type="Proteomes" id="UP000494165">
    <property type="component" value="Unassembled WGS sequence"/>
</dbReference>
<dbReference type="Pfam" id="PF00549">
    <property type="entry name" value="Ligase_CoA"/>
    <property type="match status" value="1"/>
</dbReference>
<evidence type="ECO:0000256" key="4">
    <source>
        <dbReference type="ARBA" id="ARBA00022532"/>
    </source>
</evidence>
<evidence type="ECO:0000259" key="14">
    <source>
        <dbReference type="Pfam" id="PF00549"/>
    </source>
</evidence>
<gene>
    <name evidence="17" type="ORF">CLODIP_2_CD07312</name>
</gene>
<keyword evidence="7" id="KW-0547">Nucleotide-binding</keyword>
<dbReference type="NCBIfam" id="NF001913">
    <property type="entry name" value="PRK00696.1"/>
    <property type="match status" value="1"/>
</dbReference>
<evidence type="ECO:0000256" key="8">
    <source>
        <dbReference type="ARBA" id="ARBA00022842"/>
    </source>
</evidence>
<feature type="domain" description="Chorein N-terminal" evidence="16">
    <location>
        <begin position="24"/>
        <end position="253"/>
    </location>
</feature>
<dbReference type="Pfam" id="PF12624">
    <property type="entry name" value="VPS13_N"/>
    <property type="match status" value="1"/>
</dbReference>
<dbReference type="GO" id="GO:0005524">
    <property type="term" value="F:ATP binding"/>
    <property type="evidence" value="ECO:0007669"/>
    <property type="project" value="InterPro"/>
</dbReference>
<dbReference type="InterPro" id="IPR013815">
    <property type="entry name" value="ATP_grasp_subdomain_1"/>
</dbReference>
<evidence type="ECO:0000256" key="6">
    <source>
        <dbReference type="ARBA" id="ARBA00022723"/>
    </source>
</evidence>
<sequence>MKLTCRHHWCTQQVKMNVFNIKDSYITPIILSYVDKYIKDIRLQDTQVSLWSGEAVFHNLNLRLDVLEQEFASPFTFVSGQIHELAINVPWTKLQSEPIKITINTIECVLKLKNYGTDNVETSTVSSTGSREARSKAKKQEMESAPGYVQSLVNKIVSNITIECNNVILKYLEEDMVLSLNVRSLLLQSANSSWQPCFAEITPAQLILRKLVTLHDLTVCLDRRNSSGKIEFYEEPILYRCSMEIRMSRTYTNMAASFAKEMKIDIKCNRMDFSVSDQQMPMLLRVMRLALAWYLGELKELQKESDPVAGAEDAQDELANSEEGGESWMGWAWSLVPSLSLVDEDYTQSQEDTDHVLMMGFYVDSMSVVFKLAANSTERCYYGTKKIKFAPLVGLDLQGCFMEGAVVGLKAVNVTTGASQLIMKPMGEHCSCGVDDLQTQFLAMGSHCDNYVTNSMFSKSEEDGRRHLASWEEHLTNVTEGALLFRTPAFAMDYRYLLDLSDGMSTEFVQQFEGDLENSNLPERALCRMVIGPLQLNVTSGLIHRAQEIMKAASSYNYPPYVDPPAEPTLSSLTPPSESDISALETYIPIRAYQLTMFKPVVNITYLDHPEKKRKRREFEGGAPYLSFECQCLDATHVKPMYPNRVATTSCQVAAPSENLFTNSHRHSNIKLLSVSCSLVTGMSISNVLLPCHLTLSHKYLIYPHLWPKDNLSYSGWNFESDQIALIANKQHFLAALEILTFGNGLVDAEESSLPYLELVLQGLSFQRVYSAQAKTDKLQLNSCKISTPSSEVFNTKDDHLISATFQHSHTSVLPNVVVVSIGKFDANMNQDLLKWLLFDLSTAARPEKRLKKKSKSVKSGSAGSKSKTTNPGPESFYSSEMTNKMIAKEDHTFTNKFLKFYKDWQCAFISVDVAPAVLHIPVKKDKLSIKLPSVSFKSTNQRQGIHILLAKLPVILPSTIWRSDKDTFPWSLSVSSLSCDTITGGVQRPLIHPVSANCTIAVSKPEGSVGLCVHIDTSLLQVDLGPEQVSLLVQVLQTMSQLLKSKEEPIGVKVELQPPQPLQTPPPTITAPSIHQQPMSVGSMSEVSAQEADRKFEKDGGVKVTAWVQWTLARILLNLYSADGRYKISGDMEDMMTSLDIQQIYLKAKSRITAASIQHYQREEDVWQPGRHLGLIVRCNDDTLSSAKKDANQTTKGLIDVTFTRARSNNVHRKWTQQLAANAAPDATVAAPKPAGPRYISEVDVKLCPLDVILSASVFQNFISLVEPIVKNPVVSPSPSQPFGYRINNNTLPLVYFDMKDLRLFLPCEKSSTHDFCIVQLSSIHLVPHVENPLSRVYIRPDIYQMAQQANILSVPGSQVEDRQYQLDIKSLSVQTGVWTEFERFIQVETISEPLSENPAAEWNKESFRNSELSLLPLVQKFDVSLMAAPAVVYQEVVGQAQRDLLVCGHSAEINATSDINLNISTNQISLITNLGFEWLALAASMTGMLTRYSRDLPEAGKIVAPSDSGIEDHSSVCSPPIRKISKEKNPDLVPLEILVTASSIKLVLYKNQEDEKVEPLLHVLFSQPHLVLALHSLKQRIEVSCFDLALRTSTSIYQQNQPPGFEHFGISLLQTKGGDPHPKTGVPPSVLTLSWNNFLATSGGKLKIDIGRPVHVQIGQHAWQLYQKLHKLFPKSTKDNSLPRKVPIDFLQHKIELSTSQLVLTLKLGNHQELVVSLAGISGDVQPKISLLRGTGSVRVHLDLNSFMIKVANASRQGHLVNPWCLSCDTLLTWDSWFINLNTPRSQLFFDCDCLVVDVGKDQIDCLQSLAKIFEKLQQDERGAEEKPQPREDTVVEEHYSDDIRAGAFQFLDAKGAEPQPYQILFSDKPASMTWRYPHPRALTKVHIYPVPFEDDIEEIPCQLQYWSDSENCFKTLLFFRLSSSHFHKLDLPFPRDKQHSFAASVWRVLLEPSLPCLSPRAFAACLKVDSYFNPAIVPQSQCLFKLSTVKVNLLCQNSKYELPRPLEHFTLDGTIPEQLPLVTMVLESSIICLMQWPKDLKVEFGTNMRLEVVDLATLTVIHAVDSFVAEGRVFRTTHEQHSLTEMSLLVHPIEARFGPAVGHAILTATQLWKESNKTTKVIPSRYVVCNDTAKIIIFKQLDTSEEIILGSRQCNFYTWKSASKKHKLQTKIALSQDAWSAATAVENKEKVEFIKETRLVMRTVPLSTTQLAVIYMGQLVLSNTLRENLEVQVKSVVDTNGDIYILPGHSNCSSIVIEEEKELVLKVRFQSLASAWSGDIPLRVNRTTNMPWLAKVPLQDKGQFLSVWCRVFVQQCDGYKRILAVISPLYNVRSLLPTPILLSLNTPGLQVEMSMKVEGRGTMHELYCPGTVEHSHKATILPLNSTVDKATTVPLSYGMSQVPADVPLEGVDVQIDEICSKIHKLPEWKWPYVTEDFDFFECAQPPAKVQISYDLQGPAYTTLVLQIRPWALFVNCLPLDTLSVICQDWSETCNLPPGGVIVPPHIEGTFQICNGLSATPALQLANEDWNSNFYMPRISGVVPRDGSINTTINLPDNKMFLLTLTSDVIKEENNLRALSIHPTVLISCSKEVQDRAIDLKTMPVVLPAKAKSLKLPSIKSSLLIDASSTKPTAITQWHQLATALPSSDLLYYILVVDQSQSSGWTCPLAIPMPGAVEGCASRQSFALGTHSLVLTTHFRKSQVFAVISMERHPQLVIHNSCEFAIIFGQANIDKGKQSFATMEECENILWRNDLAVGASRAYMMPSLQHSFPDLQIKPPVLALLIARGTNQVFSFLGDIAWSEPIAVSCCGHAEQFVRLPQHGDVRVRSHSISGGTTYLYIECVSRIEISAKEIRARLQPNPHSEVQVPEHDDKRCLEADMKIIPEWQANAPKSHFMLSCYARSARFTITNDTSKYSVELLALTLDNIFIKMCPMSGASRELTVVVGDIQLDNQMFYQGGFDFPVIFKGLEGLSDDIVPMRLSELKLAGEQTKAAALLQVTLVQETWVHTTVKSLNVRLRPISIFVEDTMFIEMNKFAATLNPSSLIMLPESSSEHDNCFLPLDIAWEVQQAADPLQIHRFSMDQLSLVVSVHTSLKVFIALDKSPLKFSPFERHRICTTSYHLGHELTRHYLSGALFKAGWMVGSLEILGSPGAFALTVGTGIRDFVCLPFTGILQGPWGFVNGVTHGSASLMKHLTAGTLSSITNLASSVARNLDRCSFDQEHVERTEEARRQRSPQGIGQGVVQGLSSLGISLLGAISGIAHHPLQAIIHQNSSPLSGLVTGVGLGLVGVITKPLSGAAEFVALTGQGLLHGAGWSSLPKARNEAPIEQSSNRTGAQLQHVWKSSSLDDPIIMAVEAILELEGTLEAVVLVLSTQYFMVAIQETEQIKHLIPVTDLKPKLDENDPTLLSLAVEQLGTNAECHLSACSCEVEDYPQSRVEDFVRQSGVAFVRDAGSPNGSATPFSSLNSDNLDSPSKPLNFFVNPQLRKYFFSVLVLAQRQAQNKVLAAQLFKKTRKMAGLWRNSLRLQKGLTSKMQTRNLNLMEYQSKNLLDKHSVCVQKFKMVGNKEEAQTVAEDFRVKEYVIKAQILAGGRGLGHFDNGFKGGVHITKDPKKIFPIVEQMVGHRLVTKQTPKDGIEVKKVMVAESVNILRETYVCILMDRQHNGPVIIASPAGGTDIEDVAKKTPHLIQTTPVDIFEGVTDAKAQSIAEFLQFKGELKNKAADEIKKLWSLFLKVDALQLEINPLVETDNKQQDIFAMEDATEMDPQEYEASKHNLNYIRMDGNIGCLVNGAGLAMATMDIIKLHGGEPANFLDVGGSVKEDQVFHAFNIITGDKNVKAILVNVFGGIVNCETIAKGIITACRNMKLSIPLVVRLEGTNVLPAKKLLAESGLQILPASNLEEAAQKAVSALKQ</sequence>
<evidence type="ECO:0000256" key="1">
    <source>
        <dbReference type="ARBA" id="ARBA00001946"/>
    </source>
</evidence>
<evidence type="ECO:0000259" key="16">
    <source>
        <dbReference type="Pfam" id="PF12624"/>
    </source>
</evidence>
<feature type="region of interest" description="Disordered" evidence="13">
    <location>
        <begin position="121"/>
        <end position="140"/>
    </location>
</feature>
<dbReference type="SUPFAM" id="SSF56059">
    <property type="entry name" value="Glutathione synthetase ATP-binding domain-like"/>
    <property type="match status" value="1"/>
</dbReference>
<keyword evidence="5" id="KW-0436">Ligase</keyword>
<reference evidence="17 18" key="1">
    <citation type="submission" date="2020-04" db="EMBL/GenBank/DDBJ databases">
        <authorList>
            <person name="Alioto T."/>
            <person name="Alioto T."/>
            <person name="Gomez Garrido J."/>
        </authorList>
    </citation>
    <scope>NUCLEOTIDE SEQUENCE [LARGE SCALE GENOMIC DNA]</scope>
</reference>
<dbReference type="FunFam" id="3.30.1490.20:FF:000004">
    <property type="entry name" value="Succinate--CoA ligase [ADP-forming] subunit beta, mitochondrial"/>
    <property type="match status" value="1"/>
</dbReference>
<dbReference type="GO" id="GO:0046872">
    <property type="term" value="F:metal ion binding"/>
    <property type="evidence" value="ECO:0007669"/>
    <property type="project" value="UniProtKB-KW"/>
</dbReference>
<dbReference type="OrthoDB" id="445152at2759"/>
<dbReference type="Gene3D" id="3.30.1490.20">
    <property type="entry name" value="ATP-grasp fold, A domain"/>
    <property type="match status" value="1"/>
</dbReference>